<reference evidence="10" key="1">
    <citation type="submission" date="2022-06" db="EMBL/GenBank/DDBJ databases">
        <title>Aquibacillus sp. a new bacterium isolated from soil saline samples.</title>
        <authorList>
            <person name="Galisteo C."/>
            <person name="De La Haba R."/>
            <person name="Sanchez-Porro C."/>
            <person name="Ventosa A."/>
        </authorList>
    </citation>
    <scope>NUCLEOTIDE SEQUENCE</scope>
    <source>
        <strain evidence="10">3ASR75-11</strain>
    </source>
</reference>
<keyword evidence="4 8" id="KW-0547">Nucleotide-binding</keyword>
<evidence type="ECO:0000256" key="5">
    <source>
        <dbReference type="ARBA" id="ARBA00022842"/>
    </source>
</evidence>
<keyword evidence="10" id="KW-0548">Nucleotidyltransferase</keyword>
<evidence type="ECO:0000256" key="2">
    <source>
        <dbReference type="ARBA" id="ARBA00022679"/>
    </source>
</evidence>
<comment type="catalytic activity">
    <reaction evidence="8">
        <text>Mo-molybdopterin + GTP + H(+) = Mo-molybdopterin guanine dinucleotide + diphosphate</text>
        <dbReference type="Rhea" id="RHEA:34243"/>
        <dbReference type="ChEBI" id="CHEBI:15378"/>
        <dbReference type="ChEBI" id="CHEBI:33019"/>
        <dbReference type="ChEBI" id="CHEBI:37565"/>
        <dbReference type="ChEBI" id="CHEBI:71302"/>
        <dbReference type="ChEBI" id="CHEBI:71310"/>
        <dbReference type="EC" id="2.7.7.77"/>
    </reaction>
</comment>
<dbReference type="Proteomes" id="UP001145050">
    <property type="component" value="Unassembled WGS sequence"/>
</dbReference>
<feature type="domain" description="MobA-like NTP transferase" evidence="9">
    <location>
        <begin position="5"/>
        <end position="150"/>
    </location>
</feature>
<dbReference type="PANTHER" id="PTHR19136">
    <property type="entry name" value="MOLYBDENUM COFACTOR GUANYLYLTRANSFERASE"/>
    <property type="match status" value="1"/>
</dbReference>
<organism evidence="10 11">
    <name type="scientific">Terrihalobacillus insolitus</name>
    <dbReference type="NCBI Taxonomy" id="2950438"/>
    <lineage>
        <taxon>Bacteria</taxon>
        <taxon>Bacillati</taxon>
        <taxon>Bacillota</taxon>
        <taxon>Bacilli</taxon>
        <taxon>Bacillales</taxon>
        <taxon>Bacillaceae</taxon>
        <taxon>Terrihalobacillus</taxon>
    </lineage>
</organism>
<comment type="similarity">
    <text evidence="8">Belongs to the MobA family.</text>
</comment>
<dbReference type="InterPro" id="IPR025877">
    <property type="entry name" value="MobA-like_NTP_Trfase"/>
</dbReference>
<evidence type="ECO:0000256" key="4">
    <source>
        <dbReference type="ARBA" id="ARBA00022741"/>
    </source>
</evidence>
<dbReference type="InterPro" id="IPR029044">
    <property type="entry name" value="Nucleotide-diphossugar_trans"/>
</dbReference>
<sequence length="204" mass="23024">MIPSGVILAGGQSTRMGTNKSLLMLNGRPIIQHIADEMQSVCDEMMIVTNDKSLYEFLDIPMLEDNYPGMGPLAGLQSALASTNKDRVCLIACDTPFISKELYAYLDDSLKESYQGVVPVYQNKTHPLSGIYQKDTLPIIENCLNENQLRFTDYLNNIPVNYVETFHDVSNEEVSKHFFNMNTPDDFEVAKTFFKEKDNEGKTC</sequence>
<feature type="binding site" evidence="8">
    <location>
        <begin position="8"/>
        <end position="10"/>
    </location>
    <ligand>
        <name>GTP</name>
        <dbReference type="ChEBI" id="CHEBI:37565"/>
    </ligand>
</feature>
<dbReference type="HAMAP" id="MF_00316">
    <property type="entry name" value="MobA"/>
    <property type="match status" value="1"/>
</dbReference>
<feature type="binding site" evidence="8">
    <location>
        <position position="65"/>
    </location>
    <ligand>
        <name>GTP</name>
        <dbReference type="ChEBI" id="CHEBI:37565"/>
    </ligand>
</feature>
<keyword evidence="1 8" id="KW-0963">Cytoplasm</keyword>
<evidence type="ECO:0000313" key="11">
    <source>
        <dbReference type="Proteomes" id="UP001145050"/>
    </source>
</evidence>
<dbReference type="EC" id="2.7.7.77" evidence="8"/>
<evidence type="ECO:0000256" key="6">
    <source>
        <dbReference type="ARBA" id="ARBA00023134"/>
    </source>
</evidence>
<name>A0A9X4ALY9_9BACI</name>
<dbReference type="PANTHER" id="PTHR19136:SF81">
    <property type="entry name" value="MOLYBDENUM COFACTOR GUANYLYLTRANSFERASE"/>
    <property type="match status" value="1"/>
</dbReference>
<feature type="binding site" evidence="8">
    <location>
        <position position="94"/>
    </location>
    <ligand>
        <name>Mg(2+)</name>
        <dbReference type="ChEBI" id="CHEBI:18420"/>
    </ligand>
</feature>
<dbReference type="Gene3D" id="3.90.550.10">
    <property type="entry name" value="Spore Coat Polysaccharide Biosynthesis Protein SpsA, Chain A"/>
    <property type="match status" value="1"/>
</dbReference>
<comment type="caution">
    <text evidence="10">The sequence shown here is derived from an EMBL/GenBank/DDBJ whole genome shotgun (WGS) entry which is preliminary data.</text>
</comment>
<evidence type="ECO:0000313" key="10">
    <source>
        <dbReference type="EMBL" id="MDC3424736.1"/>
    </source>
</evidence>
<keyword evidence="5 8" id="KW-0460">Magnesium</keyword>
<keyword evidence="7 8" id="KW-0501">Molybdenum cofactor biosynthesis</keyword>
<dbReference type="GO" id="GO:0046872">
    <property type="term" value="F:metal ion binding"/>
    <property type="evidence" value="ECO:0007669"/>
    <property type="project" value="UniProtKB-KW"/>
</dbReference>
<evidence type="ECO:0000256" key="7">
    <source>
        <dbReference type="ARBA" id="ARBA00023150"/>
    </source>
</evidence>
<dbReference type="InterPro" id="IPR013482">
    <property type="entry name" value="Molybde_CF_guanTrfase"/>
</dbReference>
<dbReference type="GO" id="GO:0005737">
    <property type="term" value="C:cytoplasm"/>
    <property type="evidence" value="ECO:0007669"/>
    <property type="project" value="UniProtKB-SubCell"/>
</dbReference>
<keyword evidence="11" id="KW-1185">Reference proteome</keyword>
<evidence type="ECO:0000256" key="8">
    <source>
        <dbReference type="HAMAP-Rule" id="MF_00316"/>
    </source>
</evidence>
<dbReference type="Pfam" id="PF12804">
    <property type="entry name" value="NTP_transf_3"/>
    <property type="match status" value="1"/>
</dbReference>
<comment type="function">
    <text evidence="8">Transfers a GMP moiety from GTP to Mo-molybdopterin (Mo-MPT) cofactor (Moco or molybdenum cofactor) to form Mo-molybdopterin guanine dinucleotide (Mo-MGD) cofactor.</text>
</comment>
<comment type="cofactor">
    <cofactor evidence="8">
        <name>Mg(2+)</name>
        <dbReference type="ChEBI" id="CHEBI:18420"/>
    </cofactor>
</comment>
<evidence type="ECO:0000256" key="1">
    <source>
        <dbReference type="ARBA" id="ARBA00022490"/>
    </source>
</evidence>
<proteinExistence type="inferred from homology"/>
<evidence type="ECO:0000259" key="9">
    <source>
        <dbReference type="Pfam" id="PF12804"/>
    </source>
</evidence>
<dbReference type="GO" id="GO:0006777">
    <property type="term" value="P:Mo-molybdopterin cofactor biosynthetic process"/>
    <property type="evidence" value="ECO:0007669"/>
    <property type="project" value="UniProtKB-KW"/>
</dbReference>
<dbReference type="CDD" id="cd02503">
    <property type="entry name" value="MobA"/>
    <property type="match status" value="1"/>
</dbReference>
<protein>
    <recommendedName>
        <fullName evidence="8">Probable molybdenum cofactor guanylyltransferase</fullName>
        <shortName evidence="8">MoCo guanylyltransferase</shortName>
        <ecNumber evidence="8">2.7.7.77</ecNumber>
    </recommendedName>
    <alternativeName>
        <fullName evidence="8">GTP:molybdopterin guanylyltransferase</fullName>
    </alternativeName>
    <alternativeName>
        <fullName evidence="8">Mo-MPT guanylyltransferase</fullName>
    </alternativeName>
    <alternativeName>
        <fullName evidence="8">Molybdopterin guanylyltransferase</fullName>
    </alternativeName>
    <alternativeName>
        <fullName evidence="8">Molybdopterin-guanine dinucleotide synthase</fullName>
        <shortName evidence="8">MGD synthase</shortName>
    </alternativeName>
</protein>
<dbReference type="SUPFAM" id="SSF53448">
    <property type="entry name" value="Nucleotide-diphospho-sugar transferases"/>
    <property type="match status" value="1"/>
</dbReference>
<feature type="binding site" evidence="8">
    <location>
        <position position="94"/>
    </location>
    <ligand>
        <name>GTP</name>
        <dbReference type="ChEBI" id="CHEBI:37565"/>
    </ligand>
</feature>
<keyword evidence="3 8" id="KW-0479">Metal-binding</keyword>
<evidence type="ECO:0000256" key="3">
    <source>
        <dbReference type="ARBA" id="ARBA00022723"/>
    </source>
</evidence>
<keyword evidence="2 8" id="KW-0808">Transferase</keyword>
<dbReference type="RefSeq" id="WP_272436538.1">
    <property type="nucleotide sequence ID" value="NZ_JAMQKB010000008.1"/>
</dbReference>
<comment type="domain">
    <text evidence="8">The N-terminal domain determines nucleotide recognition and specific binding, while the C-terminal domain determines the specific binding to the target protein.</text>
</comment>
<keyword evidence="6 8" id="KW-0342">GTP-binding</keyword>
<comment type="caution">
    <text evidence="8">Lacks conserved residue(s) required for the propagation of feature annotation.</text>
</comment>
<dbReference type="GO" id="GO:0061603">
    <property type="term" value="F:molybdenum cofactor guanylyltransferase activity"/>
    <property type="evidence" value="ECO:0007669"/>
    <property type="project" value="UniProtKB-EC"/>
</dbReference>
<comment type="subcellular location">
    <subcellularLocation>
        <location evidence="8">Cytoplasm</location>
    </subcellularLocation>
</comment>
<dbReference type="AlphaFoldDB" id="A0A9X4ALY9"/>
<dbReference type="EMBL" id="JAMQKB010000008">
    <property type="protein sequence ID" value="MDC3424736.1"/>
    <property type="molecule type" value="Genomic_DNA"/>
</dbReference>
<feature type="binding site" evidence="8">
    <location>
        <position position="20"/>
    </location>
    <ligand>
        <name>GTP</name>
        <dbReference type="ChEBI" id="CHEBI:37565"/>
    </ligand>
</feature>
<accession>A0A9X4ALY9</accession>
<gene>
    <name evidence="8" type="primary">mobA</name>
    <name evidence="10" type="ORF">NC797_09460</name>
</gene>
<dbReference type="GO" id="GO:0005525">
    <property type="term" value="F:GTP binding"/>
    <property type="evidence" value="ECO:0007669"/>
    <property type="project" value="UniProtKB-UniRule"/>
</dbReference>